<comment type="caution">
    <text evidence="2">The sequence shown here is derived from an EMBL/GenBank/DDBJ whole genome shotgun (WGS) entry which is preliminary data.</text>
</comment>
<organism evidence="2 3">
    <name type="scientific">Leucocoprinus leucothites</name>
    <dbReference type="NCBI Taxonomy" id="201217"/>
    <lineage>
        <taxon>Eukaryota</taxon>
        <taxon>Fungi</taxon>
        <taxon>Dikarya</taxon>
        <taxon>Basidiomycota</taxon>
        <taxon>Agaricomycotina</taxon>
        <taxon>Agaricomycetes</taxon>
        <taxon>Agaricomycetidae</taxon>
        <taxon>Agaricales</taxon>
        <taxon>Agaricineae</taxon>
        <taxon>Agaricaceae</taxon>
        <taxon>Leucocoprinus</taxon>
    </lineage>
</organism>
<feature type="compositionally biased region" description="Low complexity" evidence="1">
    <location>
        <begin position="417"/>
        <end position="432"/>
    </location>
</feature>
<feature type="region of interest" description="Disordered" evidence="1">
    <location>
        <begin position="223"/>
        <end position="333"/>
    </location>
</feature>
<feature type="compositionally biased region" description="Polar residues" evidence="1">
    <location>
        <begin position="393"/>
        <end position="409"/>
    </location>
</feature>
<accession>A0A8H5GEI0</accession>
<feature type="compositionally biased region" description="Basic and acidic residues" evidence="1">
    <location>
        <begin position="180"/>
        <end position="190"/>
    </location>
</feature>
<dbReference type="Proteomes" id="UP000559027">
    <property type="component" value="Unassembled WGS sequence"/>
</dbReference>
<protein>
    <submittedName>
        <fullName evidence="2">Uncharacterized protein</fullName>
    </submittedName>
</protein>
<reference evidence="2 3" key="1">
    <citation type="journal article" date="2020" name="ISME J.">
        <title>Uncovering the hidden diversity of litter-decomposition mechanisms in mushroom-forming fungi.</title>
        <authorList>
            <person name="Floudas D."/>
            <person name="Bentzer J."/>
            <person name="Ahren D."/>
            <person name="Johansson T."/>
            <person name="Persson P."/>
            <person name="Tunlid A."/>
        </authorList>
    </citation>
    <scope>NUCLEOTIDE SEQUENCE [LARGE SCALE GENOMIC DNA]</scope>
    <source>
        <strain evidence="2 3">CBS 146.42</strain>
    </source>
</reference>
<evidence type="ECO:0000313" key="3">
    <source>
        <dbReference type="Proteomes" id="UP000559027"/>
    </source>
</evidence>
<name>A0A8H5GEI0_9AGAR</name>
<feature type="compositionally biased region" description="Basic and acidic residues" evidence="1">
    <location>
        <begin position="134"/>
        <end position="161"/>
    </location>
</feature>
<gene>
    <name evidence="2" type="ORF">D9756_000695</name>
</gene>
<evidence type="ECO:0000313" key="2">
    <source>
        <dbReference type="EMBL" id="KAF5363497.1"/>
    </source>
</evidence>
<feature type="compositionally biased region" description="Low complexity" evidence="1">
    <location>
        <begin position="273"/>
        <end position="283"/>
    </location>
</feature>
<feature type="compositionally biased region" description="Polar residues" evidence="1">
    <location>
        <begin position="97"/>
        <end position="106"/>
    </location>
</feature>
<sequence length="751" mass="82806">MEAGLRADLESSRILTLPKRDTQRAVLSFVKGLRSFSKVHAAEGKAHMATWDGKEARHNPGPPRIHHPQSCGFATPVLKPRRALAQKESLVQDRIQTRNAQSSNCPAPSPKSHSHTGAKSLTKTGRVKQSTEAPSRREDRNVKRGRELQSDEEKRLRERRENKRMRREIMRNGSSQKQAQAHDDQSEEKSKSKKSKKMPVGLALMYGFTATNVGKNRLTVKPSFRSGVFGKGKVSAQVQVGRSKQKGKNLAFSEEEFLKSATRERRHGKEQRSSSSSQSSNSSFERSDDGGPLRQKPKGRTSQPSEADTEAALVQRRKKIKPLPAEPTNDMTEQISLYSPSKGKAQSITWDIEKDDSVLPTDSSVLTRGRKPSTILLNVTQKQWTSDLPLDTNKVSGVKESSAQQQDITKVSREEQSSPSLISSVRPSESPSQVAHAPAAGVGPQEGMVSKYFADALSPQARSTGEFDTEKPVNAAMSVITLLDPAYERPGISPVDFGEQRAGVLQTTTDCEQLPSEIALQDTGLAQGIQRPLTHDGLDWLLSDPISMIDEGLNRGPENFDITELSEAHSDVSPDGPVVLQEEELFLLYENFQFDSEYDHFPTPGKDFCDEFLLEKVYPDIYDHDHPLFQSEVYEQGHAPTGSGQALPFQDLTRDGDSPFGEFDDTSYFSDCVSSLSNDSIELLPSGSPGGATPRSAFLTGRSPPLLRFNEGHCLLSANAISFREVVNSSLDSAEADVARRLAGHWAPQRY</sequence>
<feature type="compositionally biased region" description="Polar residues" evidence="1">
    <location>
        <begin position="115"/>
        <end position="133"/>
    </location>
</feature>
<keyword evidence="3" id="KW-1185">Reference proteome</keyword>
<dbReference type="AlphaFoldDB" id="A0A8H5GEI0"/>
<dbReference type="OrthoDB" id="2537141at2759"/>
<feature type="region of interest" description="Disordered" evidence="1">
    <location>
        <begin position="389"/>
        <end position="443"/>
    </location>
</feature>
<proteinExistence type="predicted"/>
<evidence type="ECO:0000256" key="1">
    <source>
        <dbReference type="SAM" id="MobiDB-lite"/>
    </source>
</evidence>
<dbReference type="EMBL" id="JAACJO010000001">
    <property type="protein sequence ID" value="KAF5363497.1"/>
    <property type="molecule type" value="Genomic_DNA"/>
</dbReference>
<feature type="region of interest" description="Disordered" evidence="1">
    <location>
        <begin position="97"/>
        <end position="198"/>
    </location>
</feature>